<feature type="transmembrane region" description="Helical" evidence="1">
    <location>
        <begin position="35"/>
        <end position="57"/>
    </location>
</feature>
<name>A0A2G6MQT6_9BACT</name>
<dbReference type="Proteomes" id="UP000231203">
    <property type="component" value="Unassembled WGS sequence"/>
</dbReference>
<evidence type="ECO:0000256" key="1">
    <source>
        <dbReference type="SAM" id="Phobius"/>
    </source>
</evidence>
<organism evidence="2 3">
    <name type="scientific">Desulfobacter postgatei</name>
    <dbReference type="NCBI Taxonomy" id="2293"/>
    <lineage>
        <taxon>Bacteria</taxon>
        <taxon>Pseudomonadati</taxon>
        <taxon>Thermodesulfobacteriota</taxon>
        <taxon>Desulfobacteria</taxon>
        <taxon>Desulfobacterales</taxon>
        <taxon>Desulfobacteraceae</taxon>
        <taxon>Desulfobacter</taxon>
    </lineage>
</organism>
<keyword evidence="1" id="KW-0472">Membrane</keyword>
<dbReference type="EMBL" id="PDTI01000051">
    <property type="protein sequence ID" value="PIE62306.1"/>
    <property type="molecule type" value="Genomic_DNA"/>
</dbReference>
<keyword evidence="1" id="KW-1133">Transmembrane helix</keyword>
<sequence>MGCACILLPDIPPAHGERISDPFIKKQDQRGTPRGVSVFFGVLLTYGIGVTALQHFIYNITEKYFYNILEKIFLSSDSWL</sequence>
<evidence type="ECO:0000313" key="3">
    <source>
        <dbReference type="Proteomes" id="UP000231203"/>
    </source>
</evidence>
<dbReference type="AlphaFoldDB" id="A0A2G6MQT6"/>
<proteinExistence type="predicted"/>
<evidence type="ECO:0000313" key="2">
    <source>
        <dbReference type="EMBL" id="PIE62306.1"/>
    </source>
</evidence>
<reference evidence="2 3" key="1">
    <citation type="submission" date="2017-10" db="EMBL/GenBank/DDBJ databases">
        <title>Novel microbial diversity and functional potential in the marine mammal oral microbiome.</title>
        <authorList>
            <person name="Dudek N.K."/>
            <person name="Sun C.L."/>
            <person name="Burstein D."/>
            <person name="Kantor R.S."/>
            <person name="Aliaga Goltsman D.S."/>
            <person name="Bik E.M."/>
            <person name="Thomas B.C."/>
            <person name="Banfield J.F."/>
            <person name="Relman D.A."/>
        </authorList>
    </citation>
    <scope>NUCLEOTIDE SEQUENCE [LARGE SCALE GENOMIC DNA]</scope>
    <source>
        <strain evidence="2">DOLJORAL78_47_202</strain>
    </source>
</reference>
<accession>A0A2G6MQT6</accession>
<keyword evidence="1" id="KW-0812">Transmembrane</keyword>
<comment type="caution">
    <text evidence="2">The sequence shown here is derived from an EMBL/GenBank/DDBJ whole genome shotgun (WGS) entry which is preliminary data.</text>
</comment>
<gene>
    <name evidence="2" type="ORF">CSA25_05645</name>
</gene>
<protein>
    <submittedName>
        <fullName evidence="2">Uncharacterized protein</fullName>
    </submittedName>
</protein>